<keyword evidence="4 7" id="KW-0812">Transmembrane</keyword>
<evidence type="ECO:0000256" key="7">
    <source>
        <dbReference type="SAM" id="Phobius"/>
    </source>
</evidence>
<organism evidence="8 9">
    <name type="scientific">Asticcacaulis biprosthecium C19</name>
    <dbReference type="NCBI Taxonomy" id="715226"/>
    <lineage>
        <taxon>Bacteria</taxon>
        <taxon>Pseudomonadati</taxon>
        <taxon>Pseudomonadota</taxon>
        <taxon>Alphaproteobacteria</taxon>
        <taxon>Caulobacterales</taxon>
        <taxon>Caulobacteraceae</taxon>
        <taxon>Asticcacaulis</taxon>
    </lineage>
</organism>
<evidence type="ECO:0008006" key="10">
    <source>
        <dbReference type="Google" id="ProtNLM"/>
    </source>
</evidence>
<accession>F4QHX5</accession>
<gene>
    <name evidence="8" type="ORF">ABI_01160</name>
</gene>
<dbReference type="PANTHER" id="PTHR40043">
    <property type="entry name" value="UPF0719 INNER MEMBRANE PROTEIN YJFL"/>
    <property type="match status" value="1"/>
</dbReference>
<dbReference type="OrthoDB" id="5395971at2"/>
<evidence type="ECO:0000256" key="5">
    <source>
        <dbReference type="ARBA" id="ARBA00022989"/>
    </source>
</evidence>
<evidence type="ECO:0000256" key="4">
    <source>
        <dbReference type="ARBA" id="ARBA00022692"/>
    </source>
</evidence>
<keyword evidence="3" id="KW-1003">Cell membrane</keyword>
<dbReference type="GO" id="GO:0005886">
    <property type="term" value="C:plasma membrane"/>
    <property type="evidence" value="ECO:0007669"/>
    <property type="project" value="UniProtKB-SubCell"/>
</dbReference>
<proteinExistence type="inferred from homology"/>
<dbReference type="Pfam" id="PF03994">
    <property type="entry name" value="DUF350"/>
    <property type="match status" value="1"/>
</dbReference>
<keyword evidence="9" id="KW-1185">Reference proteome</keyword>
<protein>
    <recommendedName>
        <fullName evidence="10">DUF350 domain-containing protein</fullName>
    </recommendedName>
</protein>
<comment type="subcellular location">
    <subcellularLocation>
        <location evidence="1">Cell membrane</location>
        <topology evidence="1">Multi-pass membrane protein</topology>
    </subcellularLocation>
</comment>
<feature type="transmembrane region" description="Helical" evidence="7">
    <location>
        <begin position="13"/>
        <end position="34"/>
    </location>
</feature>
<dbReference type="AlphaFoldDB" id="F4QHX5"/>
<evidence type="ECO:0000313" key="9">
    <source>
        <dbReference type="Proteomes" id="UP000006512"/>
    </source>
</evidence>
<name>F4QHX5_9CAUL</name>
<dbReference type="STRING" id="715226.ABI_01160"/>
<dbReference type="HOGENOM" id="CLU_122820_1_0_5"/>
<dbReference type="EMBL" id="GL883077">
    <property type="protein sequence ID" value="EGF91686.1"/>
    <property type="molecule type" value="Genomic_DNA"/>
</dbReference>
<feature type="transmembrane region" description="Helical" evidence="7">
    <location>
        <begin position="117"/>
        <end position="138"/>
    </location>
</feature>
<reference evidence="9" key="1">
    <citation type="submission" date="2011-03" db="EMBL/GenBank/DDBJ databases">
        <title>Draft genome sequence of Brevundimonas diminuta.</title>
        <authorList>
            <person name="Brown P.J.B."/>
            <person name="Buechlein A."/>
            <person name="Hemmerich C."/>
            <person name="Brun Y.V."/>
        </authorList>
    </citation>
    <scope>NUCLEOTIDE SEQUENCE [LARGE SCALE GENOMIC DNA]</scope>
    <source>
        <strain evidence="9">C19</strain>
    </source>
</reference>
<sequence>MVDLNSLANLPDYFLFFGAGLLVWGVGLFLYELVTPIKEFHEIRNGNVAVAINLLAVAVAMALPIQSIGHSTFNPADMLLWGGIGIVCQVVLHLIIRTFWKTTYGRLVARGDEKPCIASALLLSGFSLVVGLLNAAALSY</sequence>
<evidence type="ECO:0000256" key="1">
    <source>
        <dbReference type="ARBA" id="ARBA00004651"/>
    </source>
</evidence>
<dbReference type="RefSeq" id="WP_006270849.1">
    <property type="nucleotide sequence ID" value="NZ_GL883077.1"/>
</dbReference>
<feature type="transmembrane region" description="Helical" evidence="7">
    <location>
        <begin position="46"/>
        <end position="66"/>
    </location>
</feature>
<feature type="transmembrane region" description="Helical" evidence="7">
    <location>
        <begin position="78"/>
        <end position="96"/>
    </location>
</feature>
<dbReference type="PANTHER" id="PTHR40043:SF1">
    <property type="entry name" value="UPF0719 INNER MEMBRANE PROTEIN YJFL"/>
    <property type="match status" value="1"/>
</dbReference>
<dbReference type="eggNOG" id="COG3766">
    <property type="taxonomic scope" value="Bacteria"/>
</dbReference>
<dbReference type="Proteomes" id="UP000006512">
    <property type="component" value="Unassembled WGS sequence"/>
</dbReference>
<evidence type="ECO:0000256" key="6">
    <source>
        <dbReference type="ARBA" id="ARBA00023136"/>
    </source>
</evidence>
<keyword evidence="5 7" id="KW-1133">Transmembrane helix</keyword>
<evidence type="ECO:0000256" key="3">
    <source>
        <dbReference type="ARBA" id="ARBA00022475"/>
    </source>
</evidence>
<evidence type="ECO:0000256" key="2">
    <source>
        <dbReference type="ARBA" id="ARBA00005779"/>
    </source>
</evidence>
<keyword evidence="6 7" id="KW-0472">Membrane</keyword>
<comment type="similarity">
    <text evidence="2">Belongs to the UPF0719 family.</text>
</comment>
<evidence type="ECO:0000313" key="8">
    <source>
        <dbReference type="EMBL" id="EGF91686.1"/>
    </source>
</evidence>
<dbReference type="InterPro" id="IPR007140">
    <property type="entry name" value="DUF350"/>
</dbReference>